<evidence type="ECO:0000256" key="1">
    <source>
        <dbReference type="SAM" id="Phobius"/>
    </source>
</evidence>
<name>A0A0W8EYE5_9ZZZZ</name>
<feature type="transmembrane region" description="Helical" evidence="1">
    <location>
        <begin position="171"/>
        <end position="193"/>
    </location>
</feature>
<dbReference type="AlphaFoldDB" id="A0A0W8EYE5"/>
<gene>
    <name evidence="2" type="ORF">ASZ90_016379</name>
</gene>
<reference evidence="2" key="1">
    <citation type="journal article" date="2015" name="Proc. Natl. Acad. Sci. U.S.A.">
        <title>Networks of energetic and metabolic interactions define dynamics in microbial communities.</title>
        <authorList>
            <person name="Embree M."/>
            <person name="Liu J.K."/>
            <person name="Al-Bassam M.M."/>
            <person name="Zengler K."/>
        </authorList>
    </citation>
    <scope>NUCLEOTIDE SEQUENCE</scope>
</reference>
<feature type="transmembrane region" description="Helical" evidence="1">
    <location>
        <begin position="12"/>
        <end position="30"/>
    </location>
</feature>
<keyword evidence="1" id="KW-0472">Membrane</keyword>
<feature type="transmembrane region" description="Helical" evidence="1">
    <location>
        <begin position="230"/>
        <end position="260"/>
    </location>
</feature>
<feature type="transmembrane region" description="Helical" evidence="1">
    <location>
        <begin position="205"/>
        <end position="224"/>
    </location>
</feature>
<evidence type="ECO:0000313" key="2">
    <source>
        <dbReference type="EMBL" id="KUG13426.1"/>
    </source>
</evidence>
<comment type="caution">
    <text evidence="2">The sequence shown here is derived from an EMBL/GenBank/DDBJ whole genome shotgun (WGS) entry which is preliminary data.</text>
</comment>
<keyword evidence="1" id="KW-1133">Transmembrane helix</keyword>
<feature type="transmembrane region" description="Helical" evidence="1">
    <location>
        <begin position="92"/>
        <end position="125"/>
    </location>
</feature>
<sequence length="270" mass="28041">MSLRNMQNTWTGLIAGTFVTVASLALHFRGALPPSVTGYLLLFSGGFTAGLFTRETVMKGALTGLAMGCLVVAGMVGWTMSMWDGTAGILPLLSIAGAFAMMSAVFVPANTVSGIIGTVIRKWYLKEPYFRTETPENPSRKERLRWVALIAGAFVVAGSPFLALIGSPFAFLMGSLTLQIIASLSAGFLVGFFSPGGIRNGAESGLIAAIVGIGILAVPMFWLSSQGTGFVSGLAGIVLIFVAVTAIPTAVAGGIIGALVKKRISQQDSE</sequence>
<feature type="transmembrane region" description="Helical" evidence="1">
    <location>
        <begin position="36"/>
        <end position="53"/>
    </location>
</feature>
<dbReference type="EMBL" id="LNQE01001718">
    <property type="protein sequence ID" value="KUG13426.1"/>
    <property type="molecule type" value="Genomic_DNA"/>
</dbReference>
<protein>
    <submittedName>
        <fullName evidence="2">Uncharacterized protein</fullName>
    </submittedName>
</protein>
<keyword evidence="1" id="KW-0812">Transmembrane</keyword>
<feature type="transmembrane region" description="Helical" evidence="1">
    <location>
        <begin position="60"/>
        <end position="80"/>
    </location>
</feature>
<accession>A0A0W8EYE5</accession>
<feature type="transmembrane region" description="Helical" evidence="1">
    <location>
        <begin position="146"/>
        <end position="165"/>
    </location>
</feature>
<proteinExistence type="predicted"/>
<organism evidence="2">
    <name type="scientific">hydrocarbon metagenome</name>
    <dbReference type="NCBI Taxonomy" id="938273"/>
    <lineage>
        <taxon>unclassified sequences</taxon>
        <taxon>metagenomes</taxon>
        <taxon>ecological metagenomes</taxon>
    </lineage>
</organism>